<dbReference type="GeneID" id="109582927"/>
<name>A0AAN0J961_AMPQE</name>
<evidence type="ECO:0000313" key="2">
    <source>
        <dbReference type="EnsemblMetazoa" id="XP_019853559.1"/>
    </source>
</evidence>
<dbReference type="InterPro" id="IPR051077">
    <property type="entry name" value="Ca-dependent_lectin"/>
</dbReference>
<feature type="signal peptide" evidence="1">
    <location>
        <begin position="1"/>
        <end position="19"/>
    </location>
</feature>
<reference evidence="3" key="1">
    <citation type="journal article" date="2010" name="Nature">
        <title>The Amphimedon queenslandica genome and the evolution of animal complexity.</title>
        <authorList>
            <person name="Srivastava M."/>
            <person name="Simakov O."/>
            <person name="Chapman J."/>
            <person name="Fahey B."/>
            <person name="Gauthier M.E."/>
            <person name="Mitros T."/>
            <person name="Richards G.S."/>
            <person name="Conaco C."/>
            <person name="Dacre M."/>
            <person name="Hellsten U."/>
            <person name="Larroux C."/>
            <person name="Putnam N.H."/>
            <person name="Stanke M."/>
            <person name="Adamska M."/>
            <person name="Darling A."/>
            <person name="Degnan S.M."/>
            <person name="Oakley T.H."/>
            <person name="Plachetzki D.C."/>
            <person name="Zhai Y."/>
            <person name="Adamski M."/>
            <person name="Calcino A."/>
            <person name="Cummins S.F."/>
            <person name="Goodstein D.M."/>
            <person name="Harris C."/>
            <person name="Jackson D.J."/>
            <person name="Leys S.P."/>
            <person name="Shu S."/>
            <person name="Woodcroft B.J."/>
            <person name="Vervoort M."/>
            <person name="Kosik K.S."/>
            <person name="Manning G."/>
            <person name="Degnan B.M."/>
            <person name="Rokhsar D.S."/>
        </authorList>
    </citation>
    <scope>NUCLEOTIDE SEQUENCE [LARGE SCALE GENOMIC DNA]</scope>
</reference>
<dbReference type="EnsemblMetazoa" id="XM_019998000.1">
    <property type="protein sequence ID" value="XP_019853559.1"/>
    <property type="gene ID" value="LOC109582927"/>
</dbReference>
<protein>
    <recommendedName>
        <fullName evidence="4">Short-chain collagen C4-like</fullName>
    </recommendedName>
</protein>
<feature type="chain" id="PRO_5042973035" description="Short-chain collagen C4-like" evidence="1">
    <location>
        <begin position="20"/>
        <end position="273"/>
    </location>
</feature>
<keyword evidence="3" id="KW-1185">Reference proteome</keyword>
<keyword evidence="1" id="KW-0732">Signal</keyword>
<dbReference type="Proteomes" id="UP000007879">
    <property type="component" value="Unassembled WGS sequence"/>
</dbReference>
<dbReference type="GO" id="GO:0005615">
    <property type="term" value="C:extracellular space"/>
    <property type="evidence" value="ECO:0007669"/>
    <property type="project" value="TreeGrafter"/>
</dbReference>
<dbReference type="PANTHER" id="PTHR24024">
    <property type="entry name" value="PULMONARY SURFACTANT-ASSOCIATED PROTEIN A"/>
    <property type="match status" value="1"/>
</dbReference>
<sequence length="273" mass="29911">MEKILFISFFIFVIGLALSTDSSIRDFENYDHIEEISHDDQSHAVEINEKDAADVTKTEKEEAAKSNGIVAKISPGLKASLIITNDMDTSPNSASGVIYTRWGKLHCRTGAQMIYSGLVGGGHYNQKGNIARYLCLPRNPQYLSTDAPFAASYIHGAEYETGNKVFGKTTQDYNVPCAVCLSPKKGTKLVIPARVSCPSGWTEEYYGYYMSSYHGHNLNVNPECVDHVPDVINGSEANTNGVLFYFMQVTCGSGLPCGPYITDRAITCVVCTK</sequence>
<dbReference type="RefSeq" id="XP_019853559.1">
    <property type="nucleotide sequence ID" value="XM_019998000.1"/>
</dbReference>
<reference evidence="2" key="2">
    <citation type="submission" date="2024-06" db="UniProtKB">
        <authorList>
            <consortium name="EnsemblMetazoa"/>
        </authorList>
    </citation>
    <scope>IDENTIFICATION</scope>
</reference>
<dbReference type="PANTHER" id="PTHR24024:SF18">
    <property type="entry name" value="SHORT-CHAIN COLLAGEN C4-LIKE"/>
    <property type="match status" value="1"/>
</dbReference>
<evidence type="ECO:0000313" key="3">
    <source>
        <dbReference type="Proteomes" id="UP000007879"/>
    </source>
</evidence>
<dbReference type="AlphaFoldDB" id="A0AAN0J961"/>
<accession>A0AAN0J961</accession>
<proteinExistence type="predicted"/>
<evidence type="ECO:0000256" key="1">
    <source>
        <dbReference type="SAM" id="SignalP"/>
    </source>
</evidence>
<evidence type="ECO:0008006" key="4">
    <source>
        <dbReference type="Google" id="ProtNLM"/>
    </source>
</evidence>
<organism evidence="2 3">
    <name type="scientific">Amphimedon queenslandica</name>
    <name type="common">Sponge</name>
    <dbReference type="NCBI Taxonomy" id="400682"/>
    <lineage>
        <taxon>Eukaryota</taxon>
        <taxon>Metazoa</taxon>
        <taxon>Porifera</taxon>
        <taxon>Demospongiae</taxon>
        <taxon>Heteroscleromorpha</taxon>
        <taxon>Haplosclerida</taxon>
        <taxon>Niphatidae</taxon>
        <taxon>Amphimedon</taxon>
    </lineage>
</organism>